<proteinExistence type="predicted"/>
<protein>
    <submittedName>
        <fullName evidence="1">Uncharacterized protein</fullName>
    </submittedName>
</protein>
<organism evidence="1 2">
    <name type="scientific">Gimesia panareensis</name>
    <dbReference type="NCBI Taxonomy" id="2527978"/>
    <lineage>
        <taxon>Bacteria</taxon>
        <taxon>Pseudomonadati</taxon>
        <taxon>Planctomycetota</taxon>
        <taxon>Planctomycetia</taxon>
        <taxon>Planctomycetales</taxon>
        <taxon>Planctomycetaceae</taxon>
        <taxon>Gimesia</taxon>
    </lineage>
</organism>
<reference evidence="1 2" key="1">
    <citation type="submission" date="2019-02" db="EMBL/GenBank/DDBJ databases">
        <title>Deep-cultivation of Planctomycetes and their phenomic and genomic characterization uncovers novel biology.</title>
        <authorList>
            <person name="Wiegand S."/>
            <person name="Jogler M."/>
            <person name="Boedeker C."/>
            <person name="Pinto D."/>
            <person name="Vollmers J."/>
            <person name="Rivas-Marin E."/>
            <person name="Kohn T."/>
            <person name="Peeters S.H."/>
            <person name="Heuer A."/>
            <person name="Rast P."/>
            <person name="Oberbeckmann S."/>
            <person name="Bunk B."/>
            <person name="Jeske O."/>
            <person name="Meyerdierks A."/>
            <person name="Storesund J.E."/>
            <person name="Kallscheuer N."/>
            <person name="Luecker S."/>
            <person name="Lage O.M."/>
            <person name="Pohl T."/>
            <person name="Merkel B.J."/>
            <person name="Hornburger P."/>
            <person name="Mueller R.-W."/>
            <person name="Bruemmer F."/>
            <person name="Labrenz M."/>
            <person name="Spormann A.M."/>
            <person name="Op den Camp H."/>
            <person name="Overmann J."/>
            <person name="Amann R."/>
            <person name="Jetten M.S.M."/>
            <person name="Mascher T."/>
            <person name="Medema M.H."/>
            <person name="Devos D.P."/>
            <person name="Kaster A.-K."/>
            <person name="Ovreas L."/>
            <person name="Rohde M."/>
            <person name="Galperin M.Y."/>
            <person name="Jogler C."/>
        </authorList>
    </citation>
    <scope>NUCLEOTIDE SEQUENCE [LARGE SCALE GENOMIC DNA]</scope>
    <source>
        <strain evidence="1 2">Pan153</strain>
    </source>
</reference>
<gene>
    <name evidence="1" type="ORF">Pan153_17690</name>
</gene>
<evidence type="ECO:0000313" key="2">
    <source>
        <dbReference type="Proteomes" id="UP000320839"/>
    </source>
</evidence>
<sequence length="142" mass="16278">MSLEDLKIYHWNLTLEYLEMYPVWGAFDDDDSEIIRPVTAADPFTMDCDPLTIKSDFKTPDGLVMLGCILCDCEDAEVNMVEIFFAGNRFPFSTSVADLQKQTLQRLQNSICHSEDPIFPLYYQTHTLSPDGKKIEGYFSPF</sequence>
<dbReference type="Proteomes" id="UP000320839">
    <property type="component" value="Chromosome"/>
</dbReference>
<dbReference type="EMBL" id="CP036317">
    <property type="protein sequence ID" value="QDV17134.1"/>
    <property type="molecule type" value="Genomic_DNA"/>
</dbReference>
<evidence type="ECO:0000313" key="1">
    <source>
        <dbReference type="EMBL" id="QDV17134.1"/>
    </source>
</evidence>
<dbReference type="RefSeq" id="WP_145455114.1">
    <property type="nucleotide sequence ID" value="NZ_CP036317.1"/>
</dbReference>
<accession>A0A518FL90</accession>
<dbReference type="AlphaFoldDB" id="A0A518FL90"/>
<name>A0A518FL90_9PLAN</name>